<evidence type="ECO:0000313" key="2">
    <source>
        <dbReference type="Proteomes" id="UP000593576"/>
    </source>
</evidence>
<dbReference type="EMBL" id="JABFAF010000002">
    <property type="protein sequence ID" value="MBA0848939.1"/>
    <property type="molecule type" value="Genomic_DNA"/>
</dbReference>
<gene>
    <name evidence="1" type="ORF">Goshw_008897</name>
</gene>
<accession>A0A7J9KRW5</accession>
<evidence type="ECO:0000313" key="1">
    <source>
        <dbReference type="EMBL" id="MBA0848939.1"/>
    </source>
</evidence>
<dbReference type="AlphaFoldDB" id="A0A7J9KRW5"/>
<dbReference type="Proteomes" id="UP000593576">
    <property type="component" value="Unassembled WGS sequence"/>
</dbReference>
<name>A0A7J9KRW5_GOSSC</name>
<organism evidence="1 2">
    <name type="scientific">Gossypium schwendimanii</name>
    <name type="common">Cotton</name>
    <dbReference type="NCBI Taxonomy" id="34291"/>
    <lineage>
        <taxon>Eukaryota</taxon>
        <taxon>Viridiplantae</taxon>
        <taxon>Streptophyta</taxon>
        <taxon>Embryophyta</taxon>
        <taxon>Tracheophyta</taxon>
        <taxon>Spermatophyta</taxon>
        <taxon>Magnoliopsida</taxon>
        <taxon>eudicotyledons</taxon>
        <taxon>Gunneridae</taxon>
        <taxon>Pentapetalae</taxon>
        <taxon>rosids</taxon>
        <taxon>malvids</taxon>
        <taxon>Malvales</taxon>
        <taxon>Malvaceae</taxon>
        <taxon>Malvoideae</taxon>
        <taxon>Gossypium</taxon>
    </lineage>
</organism>
<proteinExistence type="predicted"/>
<sequence>MEKGIRQLEIESDNGLLIETIVKGRCS</sequence>
<keyword evidence="2" id="KW-1185">Reference proteome</keyword>
<comment type="caution">
    <text evidence="1">The sequence shown here is derived from an EMBL/GenBank/DDBJ whole genome shotgun (WGS) entry which is preliminary data.</text>
</comment>
<reference evidence="1 2" key="1">
    <citation type="journal article" date="2019" name="Genome Biol. Evol.">
        <title>Insights into the evolution of the New World diploid cottons (Gossypium, subgenus Houzingenia) based on genome sequencing.</title>
        <authorList>
            <person name="Grover C.E."/>
            <person name="Arick M.A. 2nd"/>
            <person name="Thrash A."/>
            <person name="Conover J.L."/>
            <person name="Sanders W.S."/>
            <person name="Peterson D.G."/>
            <person name="Frelichowski J.E."/>
            <person name="Scheffler J.A."/>
            <person name="Scheffler B.E."/>
            <person name="Wendel J.F."/>
        </authorList>
    </citation>
    <scope>NUCLEOTIDE SEQUENCE [LARGE SCALE GENOMIC DNA]</scope>
    <source>
        <strain evidence="1">1</strain>
        <tissue evidence="1">Leaf</tissue>
    </source>
</reference>
<protein>
    <submittedName>
        <fullName evidence="1">Uncharacterized protein</fullName>
    </submittedName>
</protein>